<feature type="transmembrane region" description="Helical" evidence="1">
    <location>
        <begin position="74"/>
        <end position="96"/>
    </location>
</feature>
<dbReference type="KEGG" id="tsig:D6T69_10175"/>
<keyword evidence="1" id="KW-1133">Transmembrane helix</keyword>
<keyword evidence="3" id="KW-0418">Kinase</keyword>
<evidence type="ECO:0000256" key="1">
    <source>
        <dbReference type="SAM" id="Phobius"/>
    </source>
</evidence>
<dbReference type="Pfam" id="PF06580">
    <property type="entry name" value="His_kinase"/>
    <property type="match status" value="1"/>
</dbReference>
<feature type="transmembrane region" description="Helical" evidence="1">
    <location>
        <begin position="12"/>
        <end position="28"/>
    </location>
</feature>
<accession>A0A3Q8RS43</accession>
<dbReference type="PANTHER" id="PTHR34220">
    <property type="entry name" value="SENSOR HISTIDINE KINASE YPDA"/>
    <property type="match status" value="1"/>
</dbReference>
<dbReference type="RefSeq" id="WP_125067628.1">
    <property type="nucleotide sequence ID" value="NZ_CP032548.1"/>
</dbReference>
<feature type="domain" description="Signal transduction histidine kinase internal region" evidence="2">
    <location>
        <begin position="150"/>
        <end position="229"/>
    </location>
</feature>
<keyword evidence="4" id="KW-1185">Reference proteome</keyword>
<dbReference type="GO" id="GO:0000155">
    <property type="term" value="F:phosphorelay sensor kinase activity"/>
    <property type="evidence" value="ECO:0007669"/>
    <property type="project" value="InterPro"/>
</dbReference>
<protein>
    <submittedName>
        <fullName evidence="3">Histidine kinase</fullName>
    </submittedName>
</protein>
<dbReference type="GO" id="GO:0016020">
    <property type="term" value="C:membrane"/>
    <property type="evidence" value="ECO:0007669"/>
    <property type="project" value="InterPro"/>
</dbReference>
<dbReference type="EMBL" id="CP032548">
    <property type="protein sequence ID" value="AZJ35868.1"/>
    <property type="molecule type" value="Genomic_DNA"/>
</dbReference>
<organism evidence="3 4">
    <name type="scientific">Tenacibaculum singaporense</name>
    <dbReference type="NCBI Taxonomy" id="2358479"/>
    <lineage>
        <taxon>Bacteria</taxon>
        <taxon>Pseudomonadati</taxon>
        <taxon>Bacteroidota</taxon>
        <taxon>Flavobacteriia</taxon>
        <taxon>Flavobacteriales</taxon>
        <taxon>Flavobacteriaceae</taxon>
        <taxon>Tenacibaculum</taxon>
    </lineage>
</organism>
<feature type="transmembrane region" description="Helical" evidence="1">
    <location>
        <begin position="48"/>
        <end position="67"/>
    </location>
</feature>
<reference evidence="3 4" key="1">
    <citation type="submission" date="2018-09" db="EMBL/GenBank/DDBJ databases">
        <title>Insights into the microbiota of Asian seabass (Lates calcarifer) with tenacibaculosis symptoms and description of sp. nov. Tenacibaculum singaporense.</title>
        <authorList>
            <person name="Miyake S."/>
            <person name="Soh M."/>
            <person name="Azman M.N."/>
            <person name="Ngoh S.Y."/>
            <person name="Orban L."/>
        </authorList>
    </citation>
    <scope>NUCLEOTIDE SEQUENCE [LARGE SCALE GENOMIC DNA]</scope>
    <source>
        <strain evidence="3 4">DSM 106434</strain>
    </source>
</reference>
<evidence type="ECO:0000313" key="4">
    <source>
        <dbReference type="Proteomes" id="UP000274593"/>
    </source>
</evidence>
<dbReference type="InterPro" id="IPR050640">
    <property type="entry name" value="Bact_2-comp_sensor_kinase"/>
</dbReference>
<keyword evidence="1" id="KW-0812">Transmembrane</keyword>
<gene>
    <name evidence="3" type="ORF">D6T69_10175</name>
</gene>
<dbReference type="PANTHER" id="PTHR34220:SF7">
    <property type="entry name" value="SENSOR HISTIDINE KINASE YPDA"/>
    <property type="match status" value="1"/>
</dbReference>
<evidence type="ECO:0000313" key="3">
    <source>
        <dbReference type="EMBL" id="AZJ35868.1"/>
    </source>
</evidence>
<dbReference type="InterPro" id="IPR036890">
    <property type="entry name" value="HATPase_C_sf"/>
</dbReference>
<keyword evidence="1" id="KW-0472">Membrane</keyword>
<dbReference type="AlphaFoldDB" id="A0A3Q8RS43"/>
<dbReference type="InterPro" id="IPR010559">
    <property type="entry name" value="Sig_transdc_His_kin_internal"/>
</dbReference>
<proteinExistence type="predicted"/>
<dbReference type="SUPFAM" id="SSF55874">
    <property type="entry name" value="ATPase domain of HSP90 chaperone/DNA topoisomerase II/histidine kinase"/>
    <property type="match status" value="1"/>
</dbReference>
<name>A0A3Q8RS43_9FLAO</name>
<evidence type="ECO:0000259" key="2">
    <source>
        <dbReference type="Pfam" id="PF06580"/>
    </source>
</evidence>
<dbReference type="Proteomes" id="UP000274593">
    <property type="component" value="Chromosome"/>
</dbReference>
<feature type="transmembrane region" description="Helical" evidence="1">
    <location>
        <begin position="108"/>
        <end position="127"/>
    </location>
</feature>
<sequence length="342" mass="40123">MKLYKIYTQSRILQHITFWIVLFAIYILSYSGNSEYFIYYAKNNGLKFPFYIVAAYTLNYWQVPKFLSKKKYTLFILTFVLTSFTLVFSFKLVLNIQSGYEMHVFNLLSYLSKTLMFYTPALLIYGYQTHQKQQQEKDRLLLLRQEKLDTELKYLKAQLNPHFLFNTLNNLYSFVITNSPKAGDMILQLSEILDYVLYKSQTSFININEEIKCIENYISLEKIRYGERLHVELHKPTTIVNKQIAPLLLLSIVENAFKHGASGNLANPTIKIVIHTDQETIYFDVWNTKNNDLQGAINDSYKEGIGLSNIKRQLNLLYPDKHVLTIEDTTNDFNLKLQLKTI</sequence>
<keyword evidence="3" id="KW-0808">Transferase</keyword>